<protein>
    <submittedName>
        <fullName evidence="1">Jg897 protein</fullName>
    </submittedName>
</protein>
<gene>
    <name evidence="1" type="primary">jg897</name>
    <name evidence="1" type="ORF">PAEG_LOCUS7992</name>
</gene>
<evidence type="ECO:0000313" key="2">
    <source>
        <dbReference type="Proteomes" id="UP000838756"/>
    </source>
</evidence>
<dbReference type="OrthoDB" id="407509at2759"/>
<keyword evidence="2" id="KW-1185">Reference proteome</keyword>
<sequence>MERAMLGVSLRDKINNDEIRRRTRVPDIAQRVAKLNWNRWTLGFQGVGMATPHRSVESTNPHLARVVDYGLNSFSLWEAPVGR</sequence>
<organism evidence="1 2">
    <name type="scientific">Pararge aegeria aegeria</name>
    <dbReference type="NCBI Taxonomy" id="348720"/>
    <lineage>
        <taxon>Eukaryota</taxon>
        <taxon>Metazoa</taxon>
        <taxon>Ecdysozoa</taxon>
        <taxon>Arthropoda</taxon>
        <taxon>Hexapoda</taxon>
        <taxon>Insecta</taxon>
        <taxon>Pterygota</taxon>
        <taxon>Neoptera</taxon>
        <taxon>Endopterygota</taxon>
        <taxon>Lepidoptera</taxon>
        <taxon>Glossata</taxon>
        <taxon>Ditrysia</taxon>
        <taxon>Papilionoidea</taxon>
        <taxon>Nymphalidae</taxon>
        <taxon>Satyrinae</taxon>
        <taxon>Satyrini</taxon>
        <taxon>Parargina</taxon>
        <taxon>Pararge</taxon>
    </lineage>
</organism>
<dbReference type="AlphaFoldDB" id="A0A8S4R182"/>
<proteinExistence type="predicted"/>
<reference evidence="1" key="1">
    <citation type="submission" date="2022-03" db="EMBL/GenBank/DDBJ databases">
        <authorList>
            <person name="Lindestad O."/>
        </authorList>
    </citation>
    <scope>NUCLEOTIDE SEQUENCE</scope>
</reference>
<dbReference type="Proteomes" id="UP000838756">
    <property type="component" value="Unassembled WGS sequence"/>
</dbReference>
<dbReference type="EMBL" id="CAKXAJ010023283">
    <property type="protein sequence ID" value="CAH2227614.1"/>
    <property type="molecule type" value="Genomic_DNA"/>
</dbReference>
<evidence type="ECO:0000313" key="1">
    <source>
        <dbReference type="EMBL" id="CAH2227614.1"/>
    </source>
</evidence>
<accession>A0A8S4R182</accession>
<name>A0A8S4R182_9NEOP</name>
<comment type="caution">
    <text evidence="1">The sequence shown here is derived from an EMBL/GenBank/DDBJ whole genome shotgun (WGS) entry which is preliminary data.</text>
</comment>